<dbReference type="Proteomes" id="UP001408356">
    <property type="component" value="Unassembled WGS sequence"/>
</dbReference>
<proteinExistence type="predicted"/>
<name>A0ABR2VIN8_9PEZI</name>
<feature type="compositionally biased region" description="Basic and acidic residues" evidence="1">
    <location>
        <begin position="40"/>
        <end position="52"/>
    </location>
</feature>
<comment type="caution">
    <text evidence="2">The sequence shown here is derived from an EMBL/GenBank/DDBJ whole genome shotgun (WGS) entry which is preliminary data.</text>
</comment>
<protein>
    <submittedName>
        <fullName evidence="2">Uncharacterized protein</fullName>
    </submittedName>
</protein>
<accession>A0ABR2VIN8</accession>
<evidence type="ECO:0000313" key="3">
    <source>
        <dbReference type="Proteomes" id="UP001408356"/>
    </source>
</evidence>
<feature type="region of interest" description="Disordered" evidence="1">
    <location>
        <begin position="30"/>
        <end position="68"/>
    </location>
</feature>
<organism evidence="2 3">
    <name type="scientific">Seiridium unicorne</name>
    <dbReference type="NCBI Taxonomy" id="138068"/>
    <lineage>
        <taxon>Eukaryota</taxon>
        <taxon>Fungi</taxon>
        <taxon>Dikarya</taxon>
        <taxon>Ascomycota</taxon>
        <taxon>Pezizomycotina</taxon>
        <taxon>Sordariomycetes</taxon>
        <taxon>Xylariomycetidae</taxon>
        <taxon>Amphisphaeriales</taxon>
        <taxon>Sporocadaceae</taxon>
        <taxon>Seiridium</taxon>
    </lineage>
</organism>
<sequence length="311" mass="33323">MLGFLEGLKPILGNRDAGLCYIHASSVPVLGKSSSKHGSRHDGKSSRSKHAESSASSPGKGKSSSRSRDDYNANFLFVVNELNLNPEYPPAADRWGNIIPPETPNGYAQETVGQVFRYRNGRVTLEEIYIWYRPDLGDRGDIGYWTQDTDEAGNALPVFNPLTAYSTFSIFNCGPFLPCVYGIGDVSEDQGDFDGCRALHFHHTGGVSQASPNGSCKYVAGRNASFIDGLISAAYRNIEAHAPRSTGLGGEVGLIIGCMALSQSPGTVDRPTSVQDPRGVLVHIALDPSGDLGTSAEEISDFEWYGISVAG</sequence>
<gene>
    <name evidence="2" type="ORF">SUNI508_00241</name>
</gene>
<keyword evidence="3" id="KW-1185">Reference proteome</keyword>
<dbReference type="EMBL" id="JARVKF010000001">
    <property type="protein sequence ID" value="KAK9426714.1"/>
    <property type="molecule type" value="Genomic_DNA"/>
</dbReference>
<evidence type="ECO:0000256" key="1">
    <source>
        <dbReference type="SAM" id="MobiDB-lite"/>
    </source>
</evidence>
<reference evidence="2 3" key="1">
    <citation type="journal article" date="2024" name="J. Plant Pathol.">
        <title>Sequence and assembly of the genome of Seiridium unicorne, isolate CBS 538.82, causal agent of cypress canker disease.</title>
        <authorList>
            <person name="Scali E."/>
            <person name="Rocca G.D."/>
            <person name="Danti R."/>
            <person name="Garbelotto M."/>
            <person name="Barberini S."/>
            <person name="Baroncelli R."/>
            <person name="Emiliani G."/>
        </authorList>
    </citation>
    <scope>NUCLEOTIDE SEQUENCE [LARGE SCALE GENOMIC DNA]</scope>
    <source>
        <strain evidence="2 3">BM-138-508</strain>
    </source>
</reference>
<feature type="compositionally biased region" description="Low complexity" evidence="1">
    <location>
        <begin position="53"/>
        <end position="64"/>
    </location>
</feature>
<evidence type="ECO:0000313" key="2">
    <source>
        <dbReference type="EMBL" id="KAK9426714.1"/>
    </source>
</evidence>